<comment type="catalytic activity">
    <reaction evidence="1 9">
        <text>Endonucleolytic cleavage to 5'-phosphomonoester.</text>
        <dbReference type="EC" id="3.1.26.3"/>
    </reaction>
</comment>
<evidence type="ECO:0000256" key="5">
    <source>
        <dbReference type="ARBA" id="ARBA00022722"/>
    </source>
</evidence>
<feature type="domain" description="RNase III" evidence="11">
    <location>
        <begin position="129"/>
        <end position="255"/>
    </location>
</feature>
<dbReference type="CDD" id="cd10845">
    <property type="entry name" value="DSRM_RNAse_III_family"/>
    <property type="match status" value="1"/>
</dbReference>
<dbReference type="PROSITE" id="PS50137">
    <property type="entry name" value="DS_RBD"/>
    <property type="match status" value="1"/>
</dbReference>
<dbReference type="Pfam" id="PF14622">
    <property type="entry name" value="Ribonucleas_3_3"/>
    <property type="match status" value="1"/>
</dbReference>
<comment type="function">
    <text evidence="9">Digests double-stranded RNA. Involved in the processing of primary rRNA transcript to yield the immediate precursors to the large and small rRNAs (23S and 16S). Processes some mRNAs, and tRNAs when they are encoded in the rRNA operon. Processes pre-crRNA and tracrRNA of type II CRISPR loci if present in the organism.</text>
</comment>
<dbReference type="NCBIfam" id="TIGR02191">
    <property type="entry name" value="RNaseIII"/>
    <property type="match status" value="1"/>
</dbReference>
<keyword evidence="7 9" id="KW-0378">Hydrolase</keyword>
<dbReference type="GO" id="GO:0019843">
    <property type="term" value="F:rRNA binding"/>
    <property type="evidence" value="ECO:0007669"/>
    <property type="project" value="UniProtKB-KW"/>
</dbReference>
<evidence type="ECO:0000256" key="3">
    <source>
        <dbReference type="ARBA" id="ARBA00022552"/>
    </source>
</evidence>
<dbReference type="SUPFAM" id="SSF54768">
    <property type="entry name" value="dsRNA-binding domain-like"/>
    <property type="match status" value="1"/>
</dbReference>
<keyword evidence="4 9" id="KW-0507">mRNA processing</keyword>
<keyword evidence="13" id="KW-1185">Reference proteome</keyword>
<gene>
    <name evidence="9 12" type="primary">rnc</name>
    <name evidence="12" type="ORF">J3U88_00560</name>
</gene>
<dbReference type="EMBL" id="JAFREP010000001">
    <property type="protein sequence ID" value="MBO1316930.1"/>
    <property type="molecule type" value="Genomic_DNA"/>
</dbReference>
<keyword evidence="5 9" id="KW-0540">Nuclease</keyword>
<dbReference type="PANTHER" id="PTHR11207">
    <property type="entry name" value="RIBONUCLEASE III"/>
    <property type="match status" value="1"/>
</dbReference>
<dbReference type="Gene3D" id="3.30.160.20">
    <property type="match status" value="1"/>
</dbReference>
<comment type="cofactor">
    <cofactor evidence="9">
        <name>Mg(2+)</name>
        <dbReference type="ChEBI" id="CHEBI:18420"/>
    </cofactor>
</comment>
<keyword evidence="9" id="KW-0699">rRNA-binding</keyword>
<proteinExistence type="inferred from homology"/>
<evidence type="ECO:0000256" key="1">
    <source>
        <dbReference type="ARBA" id="ARBA00000109"/>
    </source>
</evidence>
<dbReference type="EC" id="3.1.26.3" evidence="9"/>
<evidence type="ECO:0000256" key="6">
    <source>
        <dbReference type="ARBA" id="ARBA00022759"/>
    </source>
</evidence>
<feature type="domain" description="DRBM" evidence="10">
    <location>
        <begin position="283"/>
        <end position="352"/>
    </location>
</feature>
<evidence type="ECO:0000313" key="12">
    <source>
        <dbReference type="EMBL" id="MBO1316930.1"/>
    </source>
</evidence>
<dbReference type="SMART" id="SM00358">
    <property type="entry name" value="DSRM"/>
    <property type="match status" value="1"/>
</dbReference>
<dbReference type="InterPro" id="IPR036389">
    <property type="entry name" value="RNase_III_sf"/>
</dbReference>
<dbReference type="PROSITE" id="PS00517">
    <property type="entry name" value="RNASE_3_1"/>
    <property type="match status" value="1"/>
</dbReference>
<keyword evidence="9" id="KW-0963">Cytoplasm</keyword>
<feature type="binding site" evidence="9">
    <location>
        <position position="168"/>
    </location>
    <ligand>
        <name>Mg(2+)</name>
        <dbReference type="ChEBI" id="CHEBI:18420"/>
    </ligand>
</feature>
<dbReference type="InterPro" id="IPR011907">
    <property type="entry name" value="RNase_III"/>
</dbReference>
<keyword evidence="6 9" id="KW-0255">Endonuclease</keyword>
<dbReference type="GO" id="GO:0010468">
    <property type="term" value="P:regulation of gene expression"/>
    <property type="evidence" value="ECO:0007669"/>
    <property type="project" value="TreeGrafter"/>
</dbReference>
<feature type="binding site" evidence="9">
    <location>
        <position position="241"/>
    </location>
    <ligand>
        <name>Mg(2+)</name>
        <dbReference type="ChEBI" id="CHEBI:18420"/>
    </ligand>
</feature>
<evidence type="ECO:0000259" key="10">
    <source>
        <dbReference type="PROSITE" id="PS50137"/>
    </source>
</evidence>
<dbReference type="PANTHER" id="PTHR11207:SF0">
    <property type="entry name" value="RIBONUCLEASE 3"/>
    <property type="match status" value="1"/>
</dbReference>
<evidence type="ECO:0000256" key="4">
    <source>
        <dbReference type="ARBA" id="ARBA00022664"/>
    </source>
</evidence>
<dbReference type="RefSeq" id="WP_207856166.1">
    <property type="nucleotide sequence ID" value="NZ_JAFREP010000001.1"/>
</dbReference>
<comment type="caution">
    <text evidence="12">The sequence shown here is derived from an EMBL/GenBank/DDBJ whole genome shotgun (WGS) entry which is preliminary data.</text>
</comment>
<keyword evidence="9" id="KW-0819">tRNA processing</keyword>
<dbReference type="SUPFAM" id="SSF69065">
    <property type="entry name" value="RNase III domain-like"/>
    <property type="match status" value="1"/>
</dbReference>
<comment type="similarity">
    <text evidence="2">Belongs to the ribonuclease III family.</text>
</comment>
<dbReference type="GO" id="GO:0046872">
    <property type="term" value="F:metal ion binding"/>
    <property type="evidence" value="ECO:0007669"/>
    <property type="project" value="UniProtKB-KW"/>
</dbReference>
<dbReference type="GO" id="GO:0003725">
    <property type="term" value="F:double-stranded RNA binding"/>
    <property type="evidence" value="ECO:0007669"/>
    <property type="project" value="TreeGrafter"/>
</dbReference>
<evidence type="ECO:0000313" key="13">
    <source>
        <dbReference type="Proteomes" id="UP000664417"/>
    </source>
</evidence>
<protein>
    <recommendedName>
        <fullName evidence="9">Ribonuclease 3</fullName>
        <ecNumber evidence="9">3.1.26.3</ecNumber>
    </recommendedName>
    <alternativeName>
        <fullName evidence="9">Ribonuclease III</fullName>
        <shortName evidence="9">RNase III</shortName>
    </alternativeName>
</protein>
<dbReference type="Pfam" id="PF00035">
    <property type="entry name" value="dsrm"/>
    <property type="match status" value="1"/>
</dbReference>
<dbReference type="SMART" id="SM00535">
    <property type="entry name" value="RIBOc"/>
    <property type="match status" value="1"/>
</dbReference>
<dbReference type="PROSITE" id="PS50142">
    <property type="entry name" value="RNASE_3_2"/>
    <property type="match status" value="1"/>
</dbReference>
<evidence type="ECO:0000256" key="8">
    <source>
        <dbReference type="ARBA" id="ARBA00022884"/>
    </source>
</evidence>
<sequence>MRFPKIIRLMPVRPLAGTNSKTRSRKQPRQMHTVESYLQILLWFNPRTNDFLCVVHKTARISIILKFHREDRRGTQQSARRTGHNVPVSCRWQLRGSPGKIKHRPSAFAMLDSRLLFPYDRALELGVVMDRLEEIIQYRFDKKELLLQALTHSSYGYERSVPHNERLEFLGDSILGYVVSRNLYLQFPNKNEGTLSKLKSVLVSSKTLARKAKEIQLGEVLRLGRGERKAGGHKKTSILADAVEALIGAVSLDGGLDKADELINVLFGEDIANATIEIKNAVDFKTLLQEKLQEQGLGLPKYILKSEEGPAHSRVFRVCAEVGGYAGPVGEGTSKKNAQQESARLLLDDTNFWNEVESNQAVQAK</sequence>
<dbReference type="InterPro" id="IPR000999">
    <property type="entry name" value="RNase_III_dom"/>
</dbReference>
<dbReference type="InterPro" id="IPR014720">
    <property type="entry name" value="dsRBD_dom"/>
</dbReference>
<organism evidence="12 13">
    <name type="scientific">Acanthopleuribacter pedis</name>
    <dbReference type="NCBI Taxonomy" id="442870"/>
    <lineage>
        <taxon>Bacteria</taxon>
        <taxon>Pseudomonadati</taxon>
        <taxon>Acidobacteriota</taxon>
        <taxon>Holophagae</taxon>
        <taxon>Acanthopleuribacterales</taxon>
        <taxon>Acanthopleuribacteraceae</taxon>
        <taxon>Acanthopleuribacter</taxon>
    </lineage>
</organism>
<keyword evidence="8 9" id="KW-0694">RNA-binding</keyword>
<dbReference type="Proteomes" id="UP000664417">
    <property type="component" value="Unassembled WGS sequence"/>
</dbReference>
<feature type="active site" evidence="9">
    <location>
        <position position="244"/>
    </location>
</feature>
<dbReference type="GO" id="GO:0006397">
    <property type="term" value="P:mRNA processing"/>
    <property type="evidence" value="ECO:0007669"/>
    <property type="project" value="UniProtKB-UniRule"/>
</dbReference>
<dbReference type="Gene3D" id="1.10.1520.10">
    <property type="entry name" value="Ribonuclease III domain"/>
    <property type="match status" value="1"/>
</dbReference>
<dbReference type="GO" id="GO:0006364">
    <property type="term" value="P:rRNA processing"/>
    <property type="evidence" value="ECO:0007669"/>
    <property type="project" value="UniProtKB-UniRule"/>
</dbReference>
<keyword evidence="9" id="KW-0460">Magnesium</keyword>
<dbReference type="CDD" id="cd00593">
    <property type="entry name" value="RIBOc"/>
    <property type="match status" value="1"/>
</dbReference>
<dbReference type="GO" id="GO:0005737">
    <property type="term" value="C:cytoplasm"/>
    <property type="evidence" value="ECO:0007669"/>
    <property type="project" value="UniProtKB-SubCell"/>
</dbReference>
<dbReference type="HAMAP" id="MF_00104">
    <property type="entry name" value="RNase_III"/>
    <property type="match status" value="1"/>
</dbReference>
<name>A0A8J7QEL4_9BACT</name>
<evidence type="ECO:0000256" key="9">
    <source>
        <dbReference type="HAMAP-Rule" id="MF_00104"/>
    </source>
</evidence>
<keyword evidence="9" id="KW-0479">Metal-binding</keyword>
<keyword evidence="3 9" id="KW-0698">rRNA processing</keyword>
<dbReference type="GO" id="GO:0008033">
    <property type="term" value="P:tRNA processing"/>
    <property type="evidence" value="ECO:0007669"/>
    <property type="project" value="UniProtKB-KW"/>
</dbReference>
<dbReference type="AlphaFoldDB" id="A0A8J7QEL4"/>
<evidence type="ECO:0000259" key="11">
    <source>
        <dbReference type="PROSITE" id="PS50142"/>
    </source>
</evidence>
<feature type="active site" evidence="9">
    <location>
        <position position="172"/>
    </location>
</feature>
<evidence type="ECO:0000256" key="2">
    <source>
        <dbReference type="ARBA" id="ARBA00010183"/>
    </source>
</evidence>
<accession>A0A8J7QEL4</accession>
<reference evidence="12" key="1">
    <citation type="submission" date="2021-03" db="EMBL/GenBank/DDBJ databases">
        <authorList>
            <person name="Wang G."/>
        </authorList>
    </citation>
    <scope>NUCLEOTIDE SEQUENCE</scope>
    <source>
        <strain evidence="12">KCTC 12899</strain>
    </source>
</reference>
<dbReference type="FunFam" id="1.10.1520.10:FF:000001">
    <property type="entry name" value="Ribonuclease 3"/>
    <property type="match status" value="1"/>
</dbReference>
<evidence type="ECO:0000256" key="7">
    <source>
        <dbReference type="ARBA" id="ARBA00022801"/>
    </source>
</evidence>
<feature type="binding site" evidence="9">
    <location>
        <position position="244"/>
    </location>
    <ligand>
        <name>Mg(2+)</name>
        <dbReference type="ChEBI" id="CHEBI:18420"/>
    </ligand>
</feature>
<dbReference type="GO" id="GO:0004525">
    <property type="term" value="F:ribonuclease III activity"/>
    <property type="evidence" value="ECO:0007669"/>
    <property type="project" value="UniProtKB-UniRule"/>
</dbReference>
<comment type="subunit">
    <text evidence="9">Homodimer.</text>
</comment>
<comment type="subcellular location">
    <subcellularLocation>
        <location evidence="9">Cytoplasm</location>
    </subcellularLocation>
</comment>